<dbReference type="InterPro" id="IPR003593">
    <property type="entry name" value="AAA+_ATPase"/>
</dbReference>
<dbReference type="InterPro" id="IPR027417">
    <property type="entry name" value="P-loop_NTPase"/>
</dbReference>
<dbReference type="FunFam" id="3.40.50.300:FF:000134">
    <property type="entry name" value="Iron-enterobactin ABC transporter ATP-binding protein"/>
    <property type="match status" value="1"/>
</dbReference>
<dbReference type="RefSeq" id="WP_010852247.1">
    <property type="nucleotide sequence ID" value="NZ_AQHR01000004.1"/>
</dbReference>
<dbReference type="STRING" id="1232681.ADIS_0093"/>
<evidence type="ECO:0000313" key="6">
    <source>
        <dbReference type="Proteomes" id="UP000013909"/>
    </source>
</evidence>
<organism evidence="5 6">
    <name type="scientific">Lunatimonas lonarensis</name>
    <dbReference type="NCBI Taxonomy" id="1232681"/>
    <lineage>
        <taxon>Bacteria</taxon>
        <taxon>Pseudomonadati</taxon>
        <taxon>Bacteroidota</taxon>
        <taxon>Cytophagia</taxon>
        <taxon>Cytophagales</taxon>
        <taxon>Cyclobacteriaceae</taxon>
    </lineage>
</organism>
<keyword evidence="6" id="KW-1185">Reference proteome</keyword>
<dbReference type="GO" id="GO:0005524">
    <property type="term" value="F:ATP binding"/>
    <property type="evidence" value="ECO:0007669"/>
    <property type="project" value="UniProtKB-KW"/>
</dbReference>
<evidence type="ECO:0000256" key="2">
    <source>
        <dbReference type="ARBA" id="ARBA00022741"/>
    </source>
</evidence>
<evidence type="ECO:0000313" key="5">
    <source>
        <dbReference type="EMBL" id="EON79403.1"/>
    </source>
</evidence>
<dbReference type="GO" id="GO:0016887">
    <property type="term" value="F:ATP hydrolysis activity"/>
    <property type="evidence" value="ECO:0007669"/>
    <property type="project" value="InterPro"/>
</dbReference>
<dbReference type="Proteomes" id="UP000013909">
    <property type="component" value="Unassembled WGS sequence"/>
</dbReference>
<dbReference type="PANTHER" id="PTHR42734">
    <property type="entry name" value="METAL TRANSPORT SYSTEM ATP-BINDING PROTEIN TM_0124-RELATED"/>
    <property type="match status" value="1"/>
</dbReference>
<dbReference type="InterPro" id="IPR050153">
    <property type="entry name" value="Metal_Ion_Import_ABC"/>
</dbReference>
<proteinExistence type="predicted"/>
<keyword evidence="2" id="KW-0547">Nucleotide-binding</keyword>
<keyword evidence="3" id="KW-0067">ATP-binding</keyword>
<name>R7ZZC4_9BACT</name>
<protein>
    <submittedName>
        <fullName evidence="5">ABC transporter-like protein</fullName>
    </submittedName>
</protein>
<reference evidence="5 6" key="1">
    <citation type="submission" date="2013-02" db="EMBL/GenBank/DDBJ databases">
        <title>A novel strain isolated from Lonar lake, Maharashtra, India.</title>
        <authorList>
            <person name="Singh A."/>
        </authorList>
    </citation>
    <scope>NUCLEOTIDE SEQUENCE [LARGE SCALE GENOMIC DNA]</scope>
    <source>
        <strain evidence="5 6">AK24</strain>
    </source>
</reference>
<dbReference type="EMBL" id="AQHR01000004">
    <property type="protein sequence ID" value="EON79403.1"/>
    <property type="molecule type" value="Genomic_DNA"/>
</dbReference>
<dbReference type="PROSITE" id="PS50893">
    <property type="entry name" value="ABC_TRANSPORTER_2"/>
    <property type="match status" value="1"/>
</dbReference>
<dbReference type="PANTHER" id="PTHR42734:SF21">
    <property type="entry name" value="IRON ABC TRANSPORTER, ATP-BINDING PROTEIN"/>
    <property type="match status" value="1"/>
</dbReference>
<sequence>MNAIQPAIWCKELEIGYQQGHPLFRNLNFSVVKGQVTCLMGPNGVGKSTLIKTVLGILAPISGQLYLSGRPISEIGKEEIARMVSVVYTDRIVRGNIRVQEMVALGRIPHTGWLGSLSKNDLLSIHTALEDVNIAESSNAPLAELSDGQLQKALIARALAQDGDLLILDEPTAHLDLVNRFEIMYLLRELAIKKDKAVFVVTHDLDIALETADRLLLMTDKGTLHAGTPEDLVINGGINQLFPDGRYFFDPKTSKVVKTQDYEPITISGPEVLTVWIHKILRKYGVNATPYSIEVSDNPFQISLRSEKQTLQLETLEQMIDHLLRK</sequence>
<keyword evidence="1" id="KW-0813">Transport</keyword>
<accession>R7ZZC4</accession>
<comment type="caution">
    <text evidence="5">The sequence shown here is derived from an EMBL/GenBank/DDBJ whole genome shotgun (WGS) entry which is preliminary data.</text>
</comment>
<feature type="domain" description="ABC transporter" evidence="4">
    <location>
        <begin position="8"/>
        <end position="245"/>
    </location>
</feature>
<dbReference type="AlphaFoldDB" id="R7ZZC4"/>
<evidence type="ECO:0000256" key="3">
    <source>
        <dbReference type="ARBA" id="ARBA00022840"/>
    </source>
</evidence>
<dbReference type="Pfam" id="PF00005">
    <property type="entry name" value="ABC_tran"/>
    <property type="match status" value="1"/>
</dbReference>
<dbReference type="Gene3D" id="3.40.50.300">
    <property type="entry name" value="P-loop containing nucleotide triphosphate hydrolases"/>
    <property type="match status" value="1"/>
</dbReference>
<gene>
    <name evidence="5" type="ORF">ADIS_0093</name>
</gene>
<evidence type="ECO:0000259" key="4">
    <source>
        <dbReference type="PROSITE" id="PS50893"/>
    </source>
</evidence>
<dbReference type="SUPFAM" id="SSF52540">
    <property type="entry name" value="P-loop containing nucleoside triphosphate hydrolases"/>
    <property type="match status" value="1"/>
</dbReference>
<evidence type="ECO:0000256" key="1">
    <source>
        <dbReference type="ARBA" id="ARBA00022448"/>
    </source>
</evidence>
<dbReference type="InterPro" id="IPR003439">
    <property type="entry name" value="ABC_transporter-like_ATP-bd"/>
</dbReference>
<dbReference type="SMART" id="SM00382">
    <property type="entry name" value="AAA"/>
    <property type="match status" value="1"/>
</dbReference>
<dbReference type="OrthoDB" id="9787851at2"/>